<name>A0A2I1PBP9_9MICO</name>
<evidence type="ECO:0008006" key="4">
    <source>
        <dbReference type="Google" id="ProtNLM"/>
    </source>
</evidence>
<dbReference type="Proteomes" id="UP000234206">
    <property type="component" value="Unassembled WGS sequence"/>
</dbReference>
<evidence type="ECO:0000313" key="3">
    <source>
        <dbReference type="Proteomes" id="UP000234206"/>
    </source>
</evidence>
<gene>
    <name evidence="2" type="ORF">CYJ76_04190</name>
</gene>
<organism evidence="2 3">
    <name type="scientific">Kytococcus schroeteri</name>
    <dbReference type="NCBI Taxonomy" id="138300"/>
    <lineage>
        <taxon>Bacteria</taxon>
        <taxon>Bacillati</taxon>
        <taxon>Actinomycetota</taxon>
        <taxon>Actinomycetes</taxon>
        <taxon>Micrococcales</taxon>
        <taxon>Kytococcaceae</taxon>
        <taxon>Kytococcus</taxon>
    </lineage>
</organism>
<dbReference type="OrthoDB" id="560250at2"/>
<accession>A0A2I1PBP9</accession>
<dbReference type="Pfam" id="PF07704">
    <property type="entry name" value="PSK_trans_fac"/>
    <property type="match status" value="1"/>
</dbReference>
<sequence>MALNIKNERVHELARQAAQVRGTTQTSALEAALEEYLARHGATEGAAEGRFERATVLVQQIRNGLSLDDGESLSADLADLYDEQGLPR</sequence>
<keyword evidence="1" id="KW-1277">Toxin-antitoxin system</keyword>
<reference evidence="2 3" key="1">
    <citation type="submission" date="2017-12" db="EMBL/GenBank/DDBJ databases">
        <title>Phylogenetic diversity of female urinary microbiome.</title>
        <authorList>
            <person name="Thomas-White K."/>
            <person name="Wolfe A.J."/>
        </authorList>
    </citation>
    <scope>NUCLEOTIDE SEQUENCE [LARGE SCALE GENOMIC DNA]</scope>
    <source>
        <strain evidence="2 3">UMB1298</strain>
    </source>
</reference>
<dbReference type="InterPro" id="IPR011660">
    <property type="entry name" value="VapB-like"/>
</dbReference>
<evidence type="ECO:0000256" key="1">
    <source>
        <dbReference type="ARBA" id="ARBA00022649"/>
    </source>
</evidence>
<dbReference type="AlphaFoldDB" id="A0A2I1PBP9"/>
<dbReference type="RefSeq" id="WP_070704939.1">
    <property type="nucleotide sequence ID" value="NZ_JBHLVH010000018.1"/>
</dbReference>
<proteinExistence type="predicted"/>
<comment type="caution">
    <text evidence="2">The sequence shown here is derived from an EMBL/GenBank/DDBJ whole genome shotgun (WGS) entry which is preliminary data.</text>
</comment>
<protein>
    <recommendedName>
        <fullName evidence="4">Antitoxin</fullName>
    </recommendedName>
</protein>
<dbReference type="EMBL" id="PKIZ01000006">
    <property type="protein sequence ID" value="PKZ42053.1"/>
    <property type="molecule type" value="Genomic_DNA"/>
</dbReference>
<evidence type="ECO:0000313" key="2">
    <source>
        <dbReference type="EMBL" id="PKZ42053.1"/>
    </source>
</evidence>
<keyword evidence="3" id="KW-1185">Reference proteome</keyword>